<evidence type="ECO:0000256" key="10">
    <source>
        <dbReference type="ARBA" id="ARBA00033033"/>
    </source>
</evidence>
<keyword evidence="7 13" id="KW-0067">ATP-binding</keyword>
<evidence type="ECO:0000256" key="4">
    <source>
        <dbReference type="ARBA" id="ARBA00022490"/>
    </source>
</evidence>
<dbReference type="NCBIfam" id="TIGR00456">
    <property type="entry name" value="argS"/>
    <property type="match status" value="1"/>
</dbReference>
<evidence type="ECO:0000256" key="8">
    <source>
        <dbReference type="ARBA" id="ARBA00022917"/>
    </source>
</evidence>
<feature type="domain" description="DALR anticodon binding" evidence="15">
    <location>
        <begin position="543"/>
        <end position="668"/>
    </location>
</feature>
<dbReference type="OMA" id="NKPLHLG"/>
<evidence type="ECO:0000256" key="14">
    <source>
        <dbReference type="SAM" id="Coils"/>
    </source>
</evidence>
<dbReference type="InterPro" id="IPR005148">
    <property type="entry name" value="Arg-tRNA-synth_N"/>
</dbReference>
<feature type="coiled-coil region" evidence="14">
    <location>
        <begin position="6"/>
        <end position="63"/>
    </location>
</feature>
<feature type="domain" description="Arginyl tRNA synthetase N-terminal" evidence="16">
    <location>
        <begin position="88"/>
        <end position="175"/>
    </location>
</feature>
<name>A0A7M7IWK6_VARDE</name>
<dbReference type="FunCoup" id="A0A7M7IWK6">
    <property type="interactions" value="1318"/>
</dbReference>
<dbReference type="Pfam" id="PF00750">
    <property type="entry name" value="tRNA-synt_1d"/>
    <property type="match status" value="1"/>
</dbReference>
<evidence type="ECO:0000256" key="11">
    <source>
        <dbReference type="ARBA" id="ARBA00049339"/>
    </source>
</evidence>
<comment type="catalytic activity">
    <reaction evidence="11">
        <text>tRNA(Arg) + L-arginine + ATP = L-arginyl-tRNA(Arg) + AMP + diphosphate</text>
        <dbReference type="Rhea" id="RHEA:20301"/>
        <dbReference type="Rhea" id="RHEA-COMP:9658"/>
        <dbReference type="Rhea" id="RHEA-COMP:9673"/>
        <dbReference type="ChEBI" id="CHEBI:30616"/>
        <dbReference type="ChEBI" id="CHEBI:32682"/>
        <dbReference type="ChEBI" id="CHEBI:33019"/>
        <dbReference type="ChEBI" id="CHEBI:78442"/>
        <dbReference type="ChEBI" id="CHEBI:78513"/>
        <dbReference type="ChEBI" id="CHEBI:456215"/>
        <dbReference type="EC" id="6.1.1.19"/>
    </reaction>
</comment>
<dbReference type="GO" id="GO:0017101">
    <property type="term" value="C:aminoacyl-tRNA synthetase multienzyme complex"/>
    <property type="evidence" value="ECO:0007669"/>
    <property type="project" value="UniProtKB-ARBA"/>
</dbReference>
<dbReference type="InterPro" id="IPR008909">
    <property type="entry name" value="DALR_anticod-bd"/>
</dbReference>
<dbReference type="GO" id="GO:0005524">
    <property type="term" value="F:ATP binding"/>
    <property type="evidence" value="ECO:0007669"/>
    <property type="project" value="UniProtKB-KW"/>
</dbReference>
<dbReference type="SUPFAM" id="SSF55190">
    <property type="entry name" value="Arginyl-tRNA synthetase (ArgRS), N-terminal 'additional' domain"/>
    <property type="match status" value="1"/>
</dbReference>
<dbReference type="PANTHER" id="PTHR11956:SF5">
    <property type="entry name" value="ARGININE--TRNA LIGASE, CYTOPLASMIC"/>
    <property type="match status" value="1"/>
</dbReference>
<dbReference type="Pfam" id="PF05746">
    <property type="entry name" value="DALR_1"/>
    <property type="match status" value="1"/>
</dbReference>
<keyword evidence="9 13" id="KW-0030">Aminoacyl-tRNA synthetase</keyword>
<evidence type="ECO:0000259" key="15">
    <source>
        <dbReference type="SMART" id="SM00836"/>
    </source>
</evidence>
<dbReference type="InterPro" id="IPR001278">
    <property type="entry name" value="Arg-tRNA-ligase"/>
</dbReference>
<dbReference type="SUPFAM" id="SSF47323">
    <property type="entry name" value="Anticodon-binding domain of a subclass of class I aminoacyl-tRNA synthetases"/>
    <property type="match status" value="1"/>
</dbReference>
<dbReference type="CDD" id="cd00671">
    <property type="entry name" value="ArgRS_core"/>
    <property type="match status" value="1"/>
</dbReference>
<dbReference type="EnsemblMetazoa" id="XM_022787769">
    <property type="protein sequence ID" value="XP_022643504"/>
    <property type="gene ID" value="LOC111242865"/>
</dbReference>
<dbReference type="Gene3D" id="1.10.730.10">
    <property type="entry name" value="Isoleucyl-tRNA Synthetase, Domain 1"/>
    <property type="match status" value="1"/>
</dbReference>
<dbReference type="KEGG" id="vde:111242865"/>
<reference evidence="17" key="1">
    <citation type="submission" date="2021-01" db="UniProtKB">
        <authorList>
            <consortium name="EnsemblMetazoa"/>
        </authorList>
    </citation>
    <scope>IDENTIFICATION</scope>
</reference>
<dbReference type="FunFam" id="1.10.730.10:FF:000064">
    <property type="entry name" value="Probable arginine--tRNA ligase, cytoplasmic"/>
    <property type="match status" value="1"/>
</dbReference>
<dbReference type="PANTHER" id="PTHR11956">
    <property type="entry name" value="ARGINYL-TRNA SYNTHETASE"/>
    <property type="match status" value="1"/>
</dbReference>
<evidence type="ECO:0000256" key="7">
    <source>
        <dbReference type="ARBA" id="ARBA00022840"/>
    </source>
</evidence>
<dbReference type="InterPro" id="IPR035684">
    <property type="entry name" value="ArgRS_core"/>
</dbReference>
<dbReference type="InterPro" id="IPR036695">
    <property type="entry name" value="Arg-tRNA-synth_N_sf"/>
</dbReference>
<evidence type="ECO:0000256" key="1">
    <source>
        <dbReference type="ARBA" id="ARBA00004514"/>
    </source>
</evidence>
<proteinExistence type="inferred from homology"/>
<evidence type="ECO:0000313" key="17">
    <source>
        <dbReference type="EnsemblMetazoa" id="XP_022643504"/>
    </source>
</evidence>
<keyword evidence="8 13" id="KW-0648">Protein biosynthesis</keyword>
<dbReference type="FunFam" id="3.40.50.620:FF:000084">
    <property type="entry name" value="arginine--tRNA ligase, cytoplasmic"/>
    <property type="match status" value="1"/>
</dbReference>
<protein>
    <recommendedName>
        <fullName evidence="12">Probable arginine--tRNA ligase, cytoplasmic</fullName>
        <ecNumber evidence="3">6.1.1.19</ecNumber>
    </recommendedName>
    <alternativeName>
        <fullName evidence="10">Arginyl-tRNA synthetase</fullName>
    </alternativeName>
</protein>
<dbReference type="InParanoid" id="A0A7M7IWK6"/>
<dbReference type="GO" id="GO:0004814">
    <property type="term" value="F:arginine-tRNA ligase activity"/>
    <property type="evidence" value="ECO:0007669"/>
    <property type="project" value="UniProtKB-EC"/>
</dbReference>
<dbReference type="SMART" id="SM00836">
    <property type="entry name" value="DALR_1"/>
    <property type="match status" value="1"/>
</dbReference>
<keyword evidence="18" id="KW-1185">Reference proteome</keyword>
<evidence type="ECO:0000256" key="2">
    <source>
        <dbReference type="ARBA" id="ARBA00005594"/>
    </source>
</evidence>
<dbReference type="Gene3D" id="3.40.50.620">
    <property type="entry name" value="HUPs"/>
    <property type="match status" value="1"/>
</dbReference>
<dbReference type="GO" id="GO:0005829">
    <property type="term" value="C:cytosol"/>
    <property type="evidence" value="ECO:0007669"/>
    <property type="project" value="UniProtKB-SubCell"/>
</dbReference>
<evidence type="ECO:0000256" key="6">
    <source>
        <dbReference type="ARBA" id="ARBA00022741"/>
    </source>
</evidence>
<evidence type="ECO:0000256" key="13">
    <source>
        <dbReference type="RuleBase" id="RU363038"/>
    </source>
</evidence>
<dbReference type="GeneID" id="111242865"/>
<keyword evidence="4" id="KW-0963">Cytoplasm</keyword>
<dbReference type="InterPro" id="IPR009080">
    <property type="entry name" value="tRNAsynth_Ia_anticodon-bd"/>
</dbReference>
<keyword evidence="14" id="KW-0175">Coiled coil</keyword>
<keyword evidence="6 13" id="KW-0547">Nucleotide-binding</keyword>
<dbReference type="CTD" id="32539"/>
<dbReference type="RefSeq" id="XP_022643504.1">
    <property type="nucleotide sequence ID" value="XM_022787769.1"/>
</dbReference>
<dbReference type="HAMAP" id="MF_00123">
    <property type="entry name" value="Arg_tRNA_synth"/>
    <property type="match status" value="1"/>
</dbReference>
<dbReference type="EC" id="6.1.1.19" evidence="3"/>
<comment type="subcellular location">
    <subcellularLocation>
        <location evidence="1">Cytoplasm</location>
        <location evidence="1">Cytosol</location>
    </subcellularLocation>
</comment>
<comment type="similarity">
    <text evidence="2 13">Belongs to the class-I aminoacyl-tRNA synthetase family.</text>
</comment>
<dbReference type="InterPro" id="IPR014729">
    <property type="entry name" value="Rossmann-like_a/b/a_fold"/>
</dbReference>
<evidence type="ECO:0000256" key="3">
    <source>
        <dbReference type="ARBA" id="ARBA00012837"/>
    </source>
</evidence>
<dbReference type="InterPro" id="IPR001412">
    <property type="entry name" value="aa-tRNA-synth_I_CS"/>
</dbReference>
<evidence type="ECO:0000256" key="9">
    <source>
        <dbReference type="ARBA" id="ARBA00023146"/>
    </source>
</evidence>
<evidence type="ECO:0000256" key="12">
    <source>
        <dbReference type="ARBA" id="ARBA00071644"/>
    </source>
</evidence>
<accession>A0A7M7IWK6</accession>
<evidence type="ECO:0000313" key="18">
    <source>
        <dbReference type="Proteomes" id="UP000594260"/>
    </source>
</evidence>
<dbReference type="PROSITE" id="PS00178">
    <property type="entry name" value="AA_TRNA_LIGASE_I"/>
    <property type="match status" value="1"/>
</dbReference>
<sequence length="668" mass="76337">MATTSESEFCSMLQKKERELQELTNEVEALSRGELLVSVPEEVEKLRTQNAKLQYRIAMLKKNVAAEESMVREARVSCAQSPLALLQDIFRQAISIAFPEALNDGGVQVSLTASTNENFGDYQCSASMPLSQYYKRVGQKLSPQEIARRILEYLPPNDIIAETSIAGPGFINITLNQSFVTSQLIQLLQKGVRAPFVARKKRVVVDFSSPNIAKQMHVGHLRSTIIGESICRLLEFVGHDVLRLNHIGDWGTQFGMLIAHLMDKFPDYNKNVPPIHDLQEFYKESKIRFDNDEEFKKRAYQSVVLLQSKNTDMIKAWELICDVSRKELEKIYRKLDVNLIERGESFYHDFMNEVIADLEKRNLLIEDDGRKLLFPTNKQLIPLTMVKSDGGYTYDTSDMACIKHRIEVEKADWIIYVVDGGQRMHFQTLFDCAKLVGYAPNHVRLDHVAFGLVLGEDRKKFKTRSGDTVKLNDLLDEGCERCLEKLKLKGRDKELTPEELKKAQEAVAFGCIKFADLTNSRQNDYVFSFDRMLDDRGKTAAYLLYSLTRIRSIARTAGVNTTALRETADKHVLLEHPKEIKLSKHLLRFPEIISAMLEELYIHPLCDYLFDLSSIFSEFYDNCYCIEKDKVNGTIKKINMGRLALCEATAQVMEKGFGILGIRTVDRM</sequence>
<evidence type="ECO:0000259" key="16">
    <source>
        <dbReference type="SMART" id="SM01016"/>
    </source>
</evidence>
<dbReference type="GO" id="GO:0006420">
    <property type="term" value="P:arginyl-tRNA aminoacylation"/>
    <property type="evidence" value="ECO:0007669"/>
    <property type="project" value="InterPro"/>
</dbReference>
<keyword evidence="5 13" id="KW-0436">Ligase</keyword>
<dbReference type="SMART" id="SM01016">
    <property type="entry name" value="Arg_tRNA_synt_N"/>
    <property type="match status" value="1"/>
</dbReference>
<dbReference type="Proteomes" id="UP000594260">
    <property type="component" value="Unplaced"/>
</dbReference>
<dbReference type="PRINTS" id="PR01038">
    <property type="entry name" value="TRNASYNTHARG"/>
</dbReference>
<dbReference type="Gene3D" id="3.30.1360.70">
    <property type="entry name" value="Arginyl tRNA synthetase N-terminal domain"/>
    <property type="match status" value="1"/>
</dbReference>
<dbReference type="OrthoDB" id="68056at2759"/>
<dbReference type="AlphaFoldDB" id="A0A7M7IWK6"/>
<organism evidence="17 18">
    <name type="scientific">Varroa destructor</name>
    <name type="common">Honeybee mite</name>
    <dbReference type="NCBI Taxonomy" id="109461"/>
    <lineage>
        <taxon>Eukaryota</taxon>
        <taxon>Metazoa</taxon>
        <taxon>Ecdysozoa</taxon>
        <taxon>Arthropoda</taxon>
        <taxon>Chelicerata</taxon>
        <taxon>Arachnida</taxon>
        <taxon>Acari</taxon>
        <taxon>Parasitiformes</taxon>
        <taxon>Mesostigmata</taxon>
        <taxon>Gamasina</taxon>
        <taxon>Dermanyssoidea</taxon>
        <taxon>Varroidae</taxon>
        <taxon>Varroa</taxon>
    </lineage>
</organism>
<evidence type="ECO:0000256" key="5">
    <source>
        <dbReference type="ARBA" id="ARBA00022598"/>
    </source>
</evidence>
<dbReference type="Pfam" id="PF03485">
    <property type="entry name" value="Arg_tRNA_synt_N"/>
    <property type="match status" value="1"/>
</dbReference>
<dbReference type="FunFam" id="3.30.1360.70:FF:000002">
    <property type="entry name" value="arginine--tRNA ligase, cytoplasmic"/>
    <property type="match status" value="1"/>
</dbReference>
<dbReference type="SUPFAM" id="SSF52374">
    <property type="entry name" value="Nucleotidylyl transferase"/>
    <property type="match status" value="1"/>
</dbReference>